<organism evidence="2 3">
    <name type="scientific">Cuscuta australis</name>
    <dbReference type="NCBI Taxonomy" id="267555"/>
    <lineage>
        <taxon>Eukaryota</taxon>
        <taxon>Viridiplantae</taxon>
        <taxon>Streptophyta</taxon>
        <taxon>Embryophyta</taxon>
        <taxon>Tracheophyta</taxon>
        <taxon>Spermatophyta</taxon>
        <taxon>Magnoliopsida</taxon>
        <taxon>eudicotyledons</taxon>
        <taxon>Gunneridae</taxon>
        <taxon>Pentapetalae</taxon>
        <taxon>asterids</taxon>
        <taxon>lamiids</taxon>
        <taxon>Solanales</taxon>
        <taxon>Convolvulaceae</taxon>
        <taxon>Cuscuteae</taxon>
        <taxon>Cuscuta</taxon>
        <taxon>Cuscuta subgen. Grammica</taxon>
        <taxon>Cuscuta sect. Cleistogrammica</taxon>
    </lineage>
</organism>
<dbReference type="PANTHER" id="PTHR31228">
    <property type="entry name" value="CYSTATIN/MONELLIN SUPERFAMILY PROTEIN"/>
    <property type="match status" value="1"/>
</dbReference>
<comment type="caution">
    <text evidence="2">The sequence shown here is derived from an EMBL/GenBank/DDBJ whole genome shotgun (WGS) entry which is preliminary data.</text>
</comment>
<evidence type="ECO:0000256" key="1">
    <source>
        <dbReference type="SAM" id="MobiDB-lite"/>
    </source>
</evidence>
<dbReference type="AlphaFoldDB" id="A0A328DLE8"/>
<sequence length="256" mass="29445">MDFDLDDKDRTFISHSPTWDDAEPELKKQRLCVGDSDGSSGGDSDGSSGQNNSDGSCSCNSGLSTVFIGNEQDDVYFEKCKYVLEPEDYENWTQERKRQYGRYNHQLDISNGYYLDFIPAIYGRYGIRAIDLTGEDYVGRFFPRLMRCIEVALKKQKEEELELVGIVRANYDVGYGYVYWITMDVRDKGSGEIKTCICKVHYGVKGGAEDDMIVEDFKFIPSNFKYMQGNPMFLGFDLYNMNSCPYMYFLSLIYII</sequence>
<reference evidence="2 3" key="1">
    <citation type="submission" date="2018-06" db="EMBL/GenBank/DDBJ databases">
        <title>The Genome of Cuscuta australis (Dodder) Provides Insight into the Evolution of Plant Parasitism.</title>
        <authorList>
            <person name="Liu H."/>
        </authorList>
    </citation>
    <scope>NUCLEOTIDE SEQUENCE [LARGE SCALE GENOMIC DNA]</scope>
    <source>
        <strain evidence="3">cv. Yunnan</strain>
        <tissue evidence="2">Vines</tissue>
    </source>
</reference>
<protein>
    <recommendedName>
        <fullName evidence="4">Cystatin domain-containing protein</fullName>
    </recommendedName>
</protein>
<feature type="compositionally biased region" description="Low complexity" evidence="1">
    <location>
        <begin position="45"/>
        <end position="54"/>
    </location>
</feature>
<accession>A0A328DLE8</accession>
<gene>
    <name evidence="2" type="ORF">DM860_004794</name>
</gene>
<evidence type="ECO:0000313" key="3">
    <source>
        <dbReference type="Proteomes" id="UP000249390"/>
    </source>
</evidence>
<feature type="region of interest" description="Disordered" evidence="1">
    <location>
        <begin position="1"/>
        <end position="54"/>
    </location>
</feature>
<dbReference type="EMBL" id="NQVE01000122">
    <property type="protein sequence ID" value="RAL46515.1"/>
    <property type="molecule type" value="Genomic_DNA"/>
</dbReference>
<evidence type="ECO:0008006" key="4">
    <source>
        <dbReference type="Google" id="ProtNLM"/>
    </source>
</evidence>
<name>A0A328DLE8_9ASTE</name>
<proteinExistence type="predicted"/>
<keyword evidence="3" id="KW-1185">Reference proteome</keyword>
<dbReference type="Proteomes" id="UP000249390">
    <property type="component" value="Unassembled WGS sequence"/>
</dbReference>
<dbReference type="PANTHER" id="PTHR31228:SF22">
    <property type="entry name" value="CYSTATIN_MONELLIN SUPERFAMILY PROTEIN"/>
    <property type="match status" value="1"/>
</dbReference>
<evidence type="ECO:0000313" key="2">
    <source>
        <dbReference type="EMBL" id="RAL46515.1"/>
    </source>
</evidence>